<gene>
    <name evidence="1" type="ORF">L211DRAFT_758430</name>
</gene>
<keyword evidence="2" id="KW-1185">Reference proteome</keyword>
<dbReference type="InParanoid" id="A0A3N4M0E0"/>
<dbReference type="InterPro" id="IPR053267">
    <property type="entry name" value="Verrucosidin_biosynth-assoc"/>
</dbReference>
<dbReference type="Proteomes" id="UP000267821">
    <property type="component" value="Unassembled WGS sequence"/>
</dbReference>
<name>A0A3N4M0E0_9PEZI</name>
<feature type="non-terminal residue" evidence="1">
    <location>
        <position position="1"/>
    </location>
</feature>
<dbReference type="STRING" id="1051890.A0A3N4M0E0"/>
<evidence type="ECO:0000313" key="1">
    <source>
        <dbReference type="EMBL" id="RPB28636.1"/>
    </source>
</evidence>
<organism evidence="1 2">
    <name type="scientific">Terfezia boudieri ATCC MYA-4762</name>
    <dbReference type="NCBI Taxonomy" id="1051890"/>
    <lineage>
        <taxon>Eukaryota</taxon>
        <taxon>Fungi</taxon>
        <taxon>Dikarya</taxon>
        <taxon>Ascomycota</taxon>
        <taxon>Pezizomycotina</taxon>
        <taxon>Pezizomycetes</taxon>
        <taxon>Pezizales</taxon>
        <taxon>Pezizaceae</taxon>
        <taxon>Terfezia</taxon>
    </lineage>
</organism>
<dbReference type="PANTHER" id="PTHR42087">
    <property type="entry name" value="ILP IS AN APOPTOSIS INHIBITOR"/>
    <property type="match status" value="1"/>
</dbReference>
<dbReference type="PANTHER" id="PTHR42087:SF1">
    <property type="entry name" value="ILP IS AN APOPTOSIS INHIBITOR"/>
    <property type="match status" value="1"/>
</dbReference>
<dbReference type="AlphaFoldDB" id="A0A3N4M0E0"/>
<dbReference type="OrthoDB" id="5335812at2759"/>
<accession>A0A3N4M0E0</accession>
<feature type="non-terminal residue" evidence="1">
    <location>
        <position position="200"/>
    </location>
</feature>
<reference evidence="1 2" key="1">
    <citation type="journal article" date="2018" name="Nat. Ecol. Evol.">
        <title>Pezizomycetes genomes reveal the molecular basis of ectomycorrhizal truffle lifestyle.</title>
        <authorList>
            <person name="Murat C."/>
            <person name="Payen T."/>
            <person name="Noel B."/>
            <person name="Kuo A."/>
            <person name="Morin E."/>
            <person name="Chen J."/>
            <person name="Kohler A."/>
            <person name="Krizsan K."/>
            <person name="Balestrini R."/>
            <person name="Da Silva C."/>
            <person name="Montanini B."/>
            <person name="Hainaut M."/>
            <person name="Levati E."/>
            <person name="Barry K.W."/>
            <person name="Belfiori B."/>
            <person name="Cichocki N."/>
            <person name="Clum A."/>
            <person name="Dockter R.B."/>
            <person name="Fauchery L."/>
            <person name="Guy J."/>
            <person name="Iotti M."/>
            <person name="Le Tacon F."/>
            <person name="Lindquist E.A."/>
            <person name="Lipzen A."/>
            <person name="Malagnac F."/>
            <person name="Mello A."/>
            <person name="Molinier V."/>
            <person name="Miyauchi S."/>
            <person name="Poulain J."/>
            <person name="Riccioni C."/>
            <person name="Rubini A."/>
            <person name="Sitrit Y."/>
            <person name="Splivallo R."/>
            <person name="Traeger S."/>
            <person name="Wang M."/>
            <person name="Zifcakova L."/>
            <person name="Wipf D."/>
            <person name="Zambonelli A."/>
            <person name="Paolocci F."/>
            <person name="Nowrousian M."/>
            <person name="Ottonello S."/>
            <person name="Baldrian P."/>
            <person name="Spatafora J.W."/>
            <person name="Henrissat B."/>
            <person name="Nagy L.G."/>
            <person name="Aury J.M."/>
            <person name="Wincker P."/>
            <person name="Grigoriev I.V."/>
            <person name="Bonfante P."/>
            <person name="Martin F.M."/>
        </authorList>
    </citation>
    <scope>NUCLEOTIDE SEQUENCE [LARGE SCALE GENOMIC DNA]</scope>
    <source>
        <strain evidence="1 2">ATCC MYA-4762</strain>
    </source>
</reference>
<dbReference type="EMBL" id="ML121529">
    <property type="protein sequence ID" value="RPB28636.1"/>
    <property type="molecule type" value="Genomic_DNA"/>
</dbReference>
<protein>
    <submittedName>
        <fullName evidence="1">Uncharacterized protein</fullName>
    </submittedName>
</protein>
<evidence type="ECO:0000313" key="2">
    <source>
        <dbReference type="Proteomes" id="UP000267821"/>
    </source>
</evidence>
<sequence length="200" mass="22784">ARPGGSSSHHFEQRGRPGKRVFDVFSWYPNYQSCQRYFLEVAQFDYACQALAAFLNIKLPYQRLSLPPPFRMGFPPPPPAPSSMPIQQGVHLQPVDHMSFGNISLLPYIRRLVATGYDADGIMHGWFGDDWVSGLNPLLESERQNYMFAAKSSDWLTLKKSYDTVTEESVPFMAPLQRCTEAEIVRAEDAWSSALSMRDW</sequence>
<proteinExistence type="predicted"/>